<dbReference type="InterPro" id="IPR043502">
    <property type="entry name" value="DNA/RNA_pol_sf"/>
</dbReference>
<evidence type="ECO:0000313" key="2">
    <source>
        <dbReference type="Ensembl" id="ENSAPLP00000024342.1"/>
    </source>
</evidence>
<proteinExistence type="predicted"/>
<dbReference type="PROSITE" id="PS50878">
    <property type="entry name" value="RT_POL"/>
    <property type="match status" value="1"/>
</dbReference>
<dbReference type="GeneTree" id="ENSGT01150000286902"/>
<dbReference type="OMA" id="MENKNTF"/>
<protein>
    <recommendedName>
        <fullName evidence="1">Reverse transcriptase domain-containing protein</fullName>
    </recommendedName>
</protein>
<organism evidence="2 3">
    <name type="scientific">Anas platyrhynchos platyrhynchos</name>
    <name type="common">Northern mallard</name>
    <dbReference type="NCBI Taxonomy" id="8840"/>
    <lineage>
        <taxon>Eukaryota</taxon>
        <taxon>Metazoa</taxon>
        <taxon>Chordata</taxon>
        <taxon>Craniata</taxon>
        <taxon>Vertebrata</taxon>
        <taxon>Euteleostomi</taxon>
        <taxon>Archelosauria</taxon>
        <taxon>Archosauria</taxon>
        <taxon>Dinosauria</taxon>
        <taxon>Saurischia</taxon>
        <taxon>Theropoda</taxon>
        <taxon>Coelurosauria</taxon>
        <taxon>Aves</taxon>
        <taxon>Neognathae</taxon>
        <taxon>Galloanserae</taxon>
        <taxon>Anseriformes</taxon>
        <taxon>Anatidae</taxon>
        <taxon>Anatinae</taxon>
        <taxon>Anas</taxon>
    </lineage>
</organism>
<reference evidence="3" key="1">
    <citation type="submission" date="2017-10" db="EMBL/GenBank/DDBJ databases">
        <title>A new Pekin duck reference genome.</title>
        <authorList>
            <person name="Hou Z.-C."/>
            <person name="Zhou Z.-K."/>
            <person name="Zhu F."/>
            <person name="Hou S.-S."/>
        </authorList>
    </citation>
    <scope>NUCLEOTIDE SEQUENCE [LARGE SCALE GENOMIC DNA]</scope>
</reference>
<dbReference type="PANTHER" id="PTHR33332">
    <property type="entry name" value="REVERSE TRANSCRIPTASE DOMAIN-CONTAINING PROTEIN"/>
    <property type="match status" value="1"/>
</dbReference>
<dbReference type="Ensembl" id="ENSAPLT00000019240.1">
    <property type="protein sequence ID" value="ENSAPLP00000024342.1"/>
    <property type="gene ID" value="ENSAPLG00000018042.1"/>
</dbReference>
<dbReference type="Proteomes" id="UP000016666">
    <property type="component" value="Unassembled WGS sequence"/>
</dbReference>
<name>A0A493TEM2_ANAPP</name>
<dbReference type="InterPro" id="IPR000477">
    <property type="entry name" value="RT_dom"/>
</dbReference>
<dbReference type="SUPFAM" id="SSF56672">
    <property type="entry name" value="DNA/RNA polymerases"/>
    <property type="match status" value="1"/>
</dbReference>
<reference evidence="2" key="3">
    <citation type="submission" date="2025-09" db="UniProtKB">
        <authorList>
            <consortium name="Ensembl"/>
        </authorList>
    </citation>
    <scope>IDENTIFICATION</scope>
</reference>
<keyword evidence="3" id="KW-1185">Reference proteome</keyword>
<dbReference type="Pfam" id="PF00078">
    <property type="entry name" value="RVT_1"/>
    <property type="match status" value="1"/>
</dbReference>
<evidence type="ECO:0000313" key="3">
    <source>
        <dbReference type="Proteomes" id="UP000016666"/>
    </source>
</evidence>
<sequence>MTQERTVPTCPKTSQWGRRQAWLNRELQLEFRRKKRVYNLWKKGQATEEDYKGVARLCRDIIRKAKAHLELNLSTAVKDNKKSFSYISTKWRTKENLHPLLDVGRNLVTKDEEKAEVLNAFFASAFSGNTGCSLDTQYPELVEGDGEQNVTLTIHEEMVGDLLWHLDVRKSMGLDGIHPRVLRELAEELAKPLTIIYQQSWLSGEVPVDWRLANVMPIYKKGWRADPGNYRPVSLTSVPGKLMEQIILRVITQHLQGKQAIRPTQHGFMKGRSCLTNLISFYDKVACLVDEGKAADVVYLDFSKAFDTISHSILLKKLSALGLDWCTLRWVRNWLDSRAQRVVVNGVKSSWRPVTSGTPQGSVLGPVLFNIFINDLDEGIECTLSKFADDTKLGACIDLLEGRKALQEDLDRLHRWAEVNCMKFNK</sequence>
<dbReference type="STRING" id="8840.ENSAPLP00000024342"/>
<evidence type="ECO:0000259" key="1">
    <source>
        <dbReference type="PROSITE" id="PS50878"/>
    </source>
</evidence>
<dbReference type="CDD" id="cd01650">
    <property type="entry name" value="RT_nLTR_like"/>
    <property type="match status" value="1"/>
</dbReference>
<feature type="domain" description="Reverse transcriptase" evidence="1">
    <location>
        <begin position="199"/>
        <end position="426"/>
    </location>
</feature>
<reference evidence="2" key="2">
    <citation type="submission" date="2025-08" db="UniProtKB">
        <authorList>
            <consortium name="Ensembl"/>
        </authorList>
    </citation>
    <scope>IDENTIFICATION</scope>
</reference>
<dbReference type="AlphaFoldDB" id="A0A493TEM2"/>
<accession>A0A493TEM2</accession>